<evidence type="ECO:0000259" key="1">
    <source>
        <dbReference type="Pfam" id="PF18454"/>
    </source>
</evidence>
<feature type="domain" description="Major tropism determinant N-terminal" evidence="1">
    <location>
        <begin position="6"/>
        <end position="41"/>
    </location>
</feature>
<protein>
    <recommendedName>
        <fullName evidence="1">Major tropism determinant N-terminal domain-containing protein</fullName>
    </recommendedName>
</protein>
<organism evidence="2">
    <name type="scientific">marine metagenome</name>
    <dbReference type="NCBI Taxonomy" id="408172"/>
    <lineage>
        <taxon>unclassified sequences</taxon>
        <taxon>metagenomes</taxon>
        <taxon>ecological metagenomes</taxon>
    </lineage>
</organism>
<gene>
    <name evidence="2" type="ORF">METZ01_LOCUS309589</name>
</gene>
<evidence type="ECO:0000313" key="2">
    <source>
        <dbReference type="EMBL" id="SVC56735.1"/>
    </source>
</evidence>
<dbReference type="Gene3D" id="2.40.300.10">
    <property type="entry name" value="Head decoration protein D"/>
    <property type="match status" value="1"/>
</dbReference>
<accession>A0A382N8Q9</accession>
<reference evidence="2" key="1">
    <citation type="submission" date="2018-05" db="EMBL/GenBank/DDBJ databases">
        <authorList>
            <person name="Lanie J.A."/>
            <person name="Ng W.-L."/>
            <person name="Kazmierczak K.M."/>
            <person name="Andrzejewski T.M."/>
            <person name="Davidsen T.M."/>
            <person name="Wayne K.J."/>
            <person name="Tettelin H."/>
            <person name="Glass J.I."/>
            <person name="Rusch D."/>
            <person name="Podicherti R."/>
            <person name="Tsui H.-C.T."/>
            <person name="Winkler M.E."/>
        </authorList>
    </citation>
    <scope>NUCLEOTIDE SEQUENCE</scope>
</reference>
<sequence>MPSVLQFRRGTTTQNNAFTGALGELTVDTTLDTLVVHDGSTAGGHTLVSDTATQTLTNKTLTTPALTAPVITAITKSGSNGSGDIGQSDNKFATIYGLSSSAKYADVAEIYTTDQEYDYGTVIVIGGEKEVTQSTSANDHKVIGVVSENPALMMNSDHEGQFIALLGRVPCKVVGKVSVGDLLVTSSTPGHACACDPDVLKPGIVIGKALEEKDSLLTGTIEVLINNN</sequence>
<dbReference type="Pfam" id="PF18454">
    <property type="entry name" value="Mtd_N"/>
    <property type="match status" value="1"/>
</dbReference>
<proteinExistence type="predicted"/>
<dbReference type="InterPro" id="IPR041352">
    <property type="entry name" value="Mtd_N"/>
</dbReference>
<name>A0A382N8Q9_9ZZZZ</name>
<dbReference type="Gene3D" id="2.10.10.30">
    <property type="match status" value="1"/>
</dbReference>
<dbReference type="EMBL" id="UINC01098309">
    <property type="protein sequence ID" value="SVC56735.1"/>
    <property type="molecule type" value="Genomic_DNA"/>
</dbReference>
<dbReference type="AlphaFoldDB" id="A0A382N8Q9"/>